<dbReference type="EMBL" id="JAMFLX010000021">
    <property type="protein sequence ID" value="MCL6271175.1"/>
    <property type="molecule type" value="Genomic_DNA"/>
</dbReference>
<accession>A0ABT0PIF7</accession>
<dbReference type="Pfam" id="PF04172">
    <property type="entry name" value="LrgB"/>
    <property type="match status" value="1"/>
</dbReference>
<feature type="transmembrane region" description="Helical" evidence="5">
    <location>
        <begin position="37"/>
        <end position="56"/>
    </location>
</feature>
<evidence type="ECO:0000256" key="4">
    <source>
        <dbReference type="ARBA" id="ARBA00023136"/>
    </source>
</evidence>
<sequence length="236" mass="24717">MSNLQELLLSPLFSLTLTAGSYLLGQKIYKLSRCFPLLHPVLMAVIPVIVILHLTGLDYLQYREGTEFFTLLLGTATVALAVPLYQQLHLIRTHARALMWTLVLGAIFTPAVALGLGWISGATEVTLLSLAPKSVTTPIAIAVAESIGGLATVAAGTVICAGIVGAVIAPPLMSRMGIHNPAVRGFTMGLTAHAAGTARAFEISPVSGAFASLGLALTGALTAFTMPLAWELIKLF</sequence>
<proteinExistence type="predicted"/>
<protein>
    <submittedName>
        <fullName evidence="6">LrgB family protein</fullName>
    </submittedName>
</protein>
<gene>
    <name evidence="6" type="ORF">M3P05_14710</name>
</gene>
<dbReference type="RefSeq" id="WP_249700586.1">
    <property type="nucleotide sequence ID" value="NZ_JAMFLX010000021.1"/>
</dbReference>
<keyword evidence="7" id="KW-1185">Reference proteome</keyword>
<evidence type="ECO:0000256" key="2">
    <source>
        <dbReference type="ARBA" id="ARBA00022692"/>
    </source>
</evidence>
<name>A0ABT0PIF7_9GAMM</name>
<feature type="transmembrane region" description="Helical" evidence="5">
    <location>
        <begin position="209"/>
        <end position="230"/>
    </location>
</feature>
<feature type="transmembrane region" description="Helical" evidence="5">
    <location>
        <begin position="68"/>
        <end position="85"/>
    </location>
</feature>
<evidence type="ECO:0000313" key="6">
    <source>
        <dbReference type="EMBL" id="MCL6271175.1"/>
    </source>
</evidence>
<feature type="transmembrane region" description="Helical" evidence="5">
    <location>
        <begin position="97"/>
        <end position="119"/>
    </location>
</feature>
<dbReference type="PANTHER" id="PTHR30249">
    <property type="entry name" value="PUTATIVE SEROTONIN TRANSPORTER"/>
    <property type="match status" value="1"/>
</dbReference>
<keyword evidence="2 5" id="KW-0812">Transmembrane</keyword>
<organism evidence="6 7">
    <name type="scientific">Parendozoicomonas callyspongiae</name>
    <dbReference type="NCBI Taxonomy" id="2942213"/>
    <lineage>
        <taxon>Bacteria</taxon>
        <taxon>Pseudomonadati</taxon>
        <taxon>Pseudomonadota</taxon>
        <taxon>Gammaproteobacteria</taxon>
        <taxon>Oceanospirillales</taxon>
        <taxon>Endozoicomonadaceae</taxon>
        <taxon>Parendozoicomonas</taxon>
    </lineage>
</organism>
<comment type="caution">
    <text evidence="6">The sequence shown here is derived from an EMBL/GenBank/DDBJ whole genome shotgun (WGS) entry which is preliminary data.</text>
</comment>
<dbReference type="InterPro" id="IPR007300">
    <property type="entry name" value="CidB/LrgB"/>
</dbReference>
<comment type="subcellular location">
    <subcellularLocation>
        <location evidence="1">Membrane</location>
        <topology evidence="1">Multi-pass membrane protein</topology>
    </subcellularLocation>
</comment>
<evidence type="ECO:0000256" key="5">
    <source>
        <dbReference type="SAM" id="Phobius"/>
    </source>
</evidence>
<evidence type="ECO:0000256" key="3">
    <source>
        <dbReference type="ARBA" id="ARBA00022989"/>
    </source>
</evidence>
<dbReference type="Proteomes" id="UP001203338">
    <property type="component" value="Unassembled WGS sequence"/>
</dbReference>
<reference evidence="6 7" key="1">
    <citation type="submission" date="2022-05" db="EMBL/GenBank/DDBJ databases">
        <authorList>
            <person name="Park J.-S."/>
        </authorList>
    </citation>
    <scope>NUCLEOTIDE SEQUENCE [LARGE SCALE GENOMIC DNA]</scope>
    <source>
        <strain evidence="6 7">2012CJ34-2</strain>
    </source>
</reference>
<feature type="transmembrane region" description="Helical" evidence="5">
    <location>
        <begin position="139"/>
        <end position="169"/>
    </location>
</feature>
<evidence type="ECO:0000313" key="7">
    <source>
        <dbReference type="Proteomes" id="UP001203338"/>
    </source>
</evidence>
<dbReference type="PANTHER" id="PTHR30249:SF0">
    <property type="entry name" value="PLASTIDAL GLYCOLATE_GLYCERATE TRANSLOCATOR 1, CHLOROPLASTIC"/>
    <property type="match status" value="1"/>
</dbReference>
<keyword evidence="3 5" id="KW-1133">Transmembrane helix</keyword>
<evidence type="ECO:0000256" key="1">
    <source>
        <dbReference type="ARBA" id="ARBA00004141"/>
    </source>
</evidence>
<keyword evidence="4 5" id="KW-0472">Membrane</keyword>